<dbReference type="Proteomes" id="UP000184041">
    <property type="component" value="Unassembled WGS sequence"/>
</dbReference>
<dbReference type="InterPro" id="IPR036286">
    <property type="entry name" value="LexA/Signal_pep-like_sf"/>
</dbReference>
<dbReference type="GO" id="GO:0004252">
    <property type="term" value="F:serine-type endopeptidase activity"/>
    <property type="evidence" value="ECO:0007669"/>
    <property type="project" value="InterPro"/>
</dbReference>
<dbReference type="InterPro" id="IPR039418">
    <property type="entry name" value="LexA-like"/>
</dbReference>
<keyword evidence="4" id="KW-0227">DNA damage</keyword>
<feature type="domain" description="Peptidase S24/S26A/S26B/S26C" evidence="13">
    <location>
        <begin position="82"/>
        <end position="197"/>
    </location>
</feature>
<dbReference type="Gene3D" id="2.10.109.10">
    <property type="entry name" value="Umud Fragment, subunit A"/>
    <property type="match status" value="1"/>
</dbReference>
<dbReference type="InterPro" id="IPR006197">
    <property type="entry name" value="Peptidase_S24_LexA"/>
</dbReference>
<dbReference type="InterPro" id="IPR006200">
    <property type="entry name" value="LexA"/>
</dbReference>
<gene>
    <name evidence="15" type="ORF">SAMN05443144_106183</name>
</gene>
<keyword evidence="6 12" id="KW-0068">Autocatalytic cleavage</keyword>
<dbReference type="InterPro" id="IPR050077">
    <property type="entry name" value="LexA_repressor"/>
</dbReference>
<organism evidence="15 16">
    <name type="scientific">Fodinibius roseus</name>
    <dbReference type="NCBI Taxonomy" id="1194090"/>
    <lineage>
        <taxon>Bacteria</taxon>
        <taxon>Pseudomonadati</taxon>
        <taxon>Balneolota</taxon>
        <taxon>Balneolia</taxon>
        <taxon>Balneolales</taxon>
        <taxon>Balneolaceae</taxon>
        <taxon>Fodinibius</taxon>
    </lineage>
</organism>
<keyword evidence="8" id="KW-0238">DNA-binding</keyword>
<dbReference type="GO" id="GO:0009432">
    <property type="term" value="P:SOS response"/>
    <property type="evidence" value="ECO:0007669"/>
    <property type="project" value="UniProtKB-KW"/>
</dbReference>
<dbReference type="RefSeq" id="WP_073061713.1">
    <property type="nucleotide sequence ID" value="NZ_FQUS01000006.1"/>
</dbReference>
<keyword evidence="10" id="KW-0234">DNA repair</keyword>
<keyword evidence="11" id="KW-0742">SOS response</keyword>
<keyword evidence="2" id="KW-0678">Repressor</keyword>
<dbReference type="InterPro" id="IPR015927">
    <property type="entry name" value="Peptidase_S24_S26A/B/C"/>
</dbReference>
<dbReference type="AlphaFoldDB" id="A0A1M5A001"/>
<dbReference type="GO" id="GO:0006508">
    <property type="term" value="P:proteolysis"/>
    <property type="evidence" value="ECO:0007669"/>
    <property type="project" value="InterPro"/>
</dbReference>
<dbReference type="CDD" id="cd06529">
    <property type="entry name" value="S24_LexA-like"/>
    <property type="match status" value="1"/>
</dbReference>
<keyword evidence="9" id="KW-0804">Transcription</keyword>
<evidence type="ECO:0000256" key="11">
    <source>
        <dbReference type="ARBA" id="ARBA00023236"/>
    </source>
</evidence>
<dbReference type="PANTHER" id="PTHR33516">
    <property type="entry name" value="LEXA REPRESSOR"/>
    <property type="match status" value="1"/>
</dbReference>
<keyword evidence="16" id="KW-1185">Reference proteome</keyword>
<keyword evidence="5 12" id="KW-0378">Hydrolase</keyword>
<evidence type="ECO:0000256" key="3">
    <source>
        <dbReference type="ARBA" id="ARBA00022705"/>
    </source>
</evidence>
<evidence type="ECO:0000256" key="4">
    <source>
        <dbReference type="ARBA" id="ARBA00022763"/>
    </source>
</evidence>
<accession>A0A1M5A001</accession>
<keyword evidence="3" id="KW-0235">DNA replication</keyword>
<keyword evidence="7" id="KW-0805">Transcription regulation</keyword>
<dbReference type="GO" id="GO:0006281">
    <property type="term" value="P:DNA repair"/>
    <property type="evidence" value="ECO:0007669"/>
    <property type="project" value="UniProtKB-KW"/>
</dbReference>
<dbReference type="Pfam" id="PF00717">
    <property type="entry name" value="Peptidase_S24"/>
    <property type="match status" value="1"/>
</dbReference>
<dbReference type="InterPro" id="IPR006199">
    <property type="entry name" value="LexA_DNA-bd_dom"/>
</dbReference>
<sequence length="215" mass="24496">MKTLTDKQRRLWEFILGYYEEYSQFPSYADMQEEFGYSSSNSIYQHLASLEKKNYLTKHSRGNYDIHPTKRSQLEGFYPGIPVKGRIAAGGMHEAISENLGHLPVEIYPEKSDHYFALIVDGESMIEADIRDGDYIIIDPREPSDGEIGAILYDGETTLKTIRKKPDGITLQPENPAFEPIHITPGEWERVQVFGTFVGKAWKKGGNWGLIFRSG</sequence>
<evidence type="ECO:0000256" key="9">
    <source>
        <dbReference type="ARBA" id="ARBA00023163"/>
    </source>
</evidence>
<evidence type="ECO:0000256" key="1">
    <source>
        <dbReference type="ARBA" id="ARBA00007484"/>
    </source>
</evidence>
<evidence type="ECO:0000256" key="5">
    <source>
        <dbReference type="ARBA" id="ARBA00022801"/>
    </source>
</evidence>
<dbReference type="OrthoDB" id="9787787at2"/>
<evidence type="ECO:0000256" key="12">
    <source>
        <dbReference type="RuleBase" id="RU003991"/>
    </source>
</evidence>
<feature type="domain" description="LexA repressor DNA-binding" evidence="14">
    <location>
        <begin position="1"/>
        <end position="57"/>
    </location>
</feature>
<comment type="similarity">
    <text evidence="1 12">Belongs to the peptidase S24 family.</text>
</comment>
<dbReference type="GO" id="GO:0006260">
    <property type="term" value="P:DNA replication"/>
    <property type="evidence" value="ECO:0007669"/>
    <property type="project" value="UniProtKB-KW"/>
</dbReference>
<name>A0A1M5A001_9BACT</name>
<protein>
    <submittedName>
        <fullName evidence="15">Repressor LexA</fullName>
    </submittedName>
</protein>
<evidence type="ECO:0000256" key="7">
    <source>
        <dbReference type="ARBA" id="ARBA00023015"/>
    </source>
</evidence>
<evidence type="ECO:0000256" key="6">
    <source>
        <dbReference type="ARBA" id="ARBA00022813"/>
    </source>
</evidence>
<dbReference type="SUPFAM" id="SSF51306">
    <property type="entry name" value="LexA/Signal peptidase"/>
    <property type="match status" value="1"/>
</dbReference>
<evidence type="ECO:0000259" key="14">
    <source>
        <dbReference type="Pfam" id="PF01726"/>
    </source>
</evidence>
<evidence type="ECO:0000256" key="10">
    <source>
        <dbReference type="ARBA" id="ARBA00023204"/>
    </source>
</evidence>
<evidence type="ECO:0000313" key="16">
    <source>
        <dbReference type="Proteomes" id="UP000184041"/>
    </source>
</evidence>
<dbReference type="NCBIfam" id="TIGR00498">
    <property type="entry name" value="lexA"/>
    <property type="match status" value="1"/>
</dbReference>
<dbReference type="PRINTS" id="PR00726">
    <property type="entry name" value="LEXASERPTASE"/>
</dbReference>
<dbReference type="PANTHER" id="PTHR33516:SF2">
    <property type="entry name" value="LEXA REPRESSOR-RELATED"/>
    <property type="match status" value="1"/>
</dbReference>
<dbReference type="GO" id="GO:0045892">
    <property type="term" value="P:negative regulation of DNA-templated transcription"/>
    <property type="evidence" value="ECO:0007669"/>
    <property type="project" value="InterPro"/>
</dbReference>
<evidence type="ECO:0000256" key="8">
    <source>
        <dbReference type="ARBA" id="ARBA00023125"/>
    </source>
</evidence>
<dbReference type="STRING" id="1194090.SAMN05443144_106183"/>
<dbReference type="SUPFAM" id="SSF46785">
    <property type="entry name" value="Winged helix' DNA-binding domain"/>
    <property type="match status" value="1"/>
</dbReference>
<evidence type="ECO:0000313" key="15">
    <source>
        <dbReference type="EMBL" id="SHF23437.1"/>
    </source>
</evidence>
<evidence type="ECO:0000259" key="13">
    <source>
        <dbReference type="Pfam" id="PF00717"/>
    </source>
</evidence>
<dbReference type="GO" id="GO:0003677">
    <property type="term" value="F:DNA binding"/>
    <property type="evidence" value="ECO:0007669"/>
    <property type="project" value="UniProtKB-KW"/>
</dbReference>
<dbReference type="InterPro" id="IPR036390">
    <property type="entry name" value="WH_DNA-bd_sf"/>
</dbReference>
<evidence type="ECO:0000256" key="2">
    <source>
        <dbReference type="ARBA" id="ARBA00022491"/>
    </source>
</evidence>
<dbReference type="InterPro" id="IPR036388">
    <property type="entry name" value="WH-like_DNA-bd_sf"/>
</dbReference>
<dbReference type="EMBL" id="FQUS01000006">
    <property type="protein sequence ID" value="SHF23437.1"/>
    <property type="molecule type" value="Genomic_DNA"/>
</dbReference>
<dbReference type="Gene3D" id="1.10.10.10">
    <property type="entry name" value="Winged helix-like DNA-binding domain superfamily/Winged helix DNA-binding domain"/>
    <property type="match status" value="1"/>
</dbReference>
<reference evidence="15 16" key="1">
    <citation type="submission" date="2016-11" db="EMBL/GenBank/DDBJ databases">
        <authorList>
            <person name="Jaros S."/>
            <person name="Januszkiewicz K."/>
            <person name="Wedrychowicz H."/>
        </authorList>
    </citation>
    <scope>NUCLEOTIDE SEQUENCE [LARGE SCALE GENOMIC DNA]</scope>
    <source>
        <strain evidence="15 16">DSM 21986</strain>
    </source>
</reference>
<dbReference type="Pfam" id="PF01726">
    <property type="entry name" value="LexA_DNA_bind"/>
    <property type="match status" value="1"/>
</dbReference>
<proteinExistence type="inferred from homology"/>